<evidence type="ECO:0000313" key="1">
    <source>
        <dbReference type="EMBL" id="KAL3612780.1"/>
    </source>
</evidence>
<protein>
    <submittedName>
        <fullName evidence="1">Uncharacterized protein</fullName>
    </submittedName>
</protein>
<comment type="caution">
    <text evidence="1">The sequence shown here is derived from an EMBL/GenBank/DDBJ whole genome shotgun (WGS) entry which is preliminary data.</text>
</comment>
<proteinExistence type="predicted"/>
<dbReference type="Proteomes" id="UP000309997">
    <property type="component" value="Unassembled WGS sequence"/>
</dbReference>
<gene>
    <name evidence="1" type="ORF">D5086_003800</name>
</gene>
<organism evidence="1 2">
    <name type="scientific">Populus alba</name>
    <name type="common">White poplar</name>
    <dbReference type="NCBI Taxonomy" id="43335"/>
    <lineage>
        <taxon>Eukaryota</taxon>
        <taxon>Viridiplantae</taxon>
        <taxon>Streptophyta</taxon>
        <taxon>Embryophyta</taxon>
        <taxon>Tracheophyta</taxon>
        <taxon>Spermatophyta</taxon>
        <taxon>Magnoliopsida</taxon>
        <taxon>eudicotyledons</taxon>
        <taxon>Gunneridae</taxon>
        <taxon>Pentapetalae</taxon>
        <taxon>rosids</taxon>
        <taxon>fabids</taxon>
        <taxon>Malpighiales</taxon>
        <taxon>Salicaceae</taxon>
        <taxon>Saliceae</taxon>
        <taxon>Populus</taxon>
    </lineage>
</organism>
<keyword evidence="2" id="KW-1185">Reference proteome</keyword>
<dbReference type="EMBL" id="RCHU02000001">
    <property type="protein sequence ID" value="KAL3612780.1"/>
    <property type="molecule type" value="Genomic_DNA"/>
</dbReference>
<accession>A0ACC4D772</accession>
<name>A0ACC4D772_POPAL</name>
<sequence>MSPPTMLQQADAHHLSLSEPKNGPFTYTDPLSEVPTLSGVDTSVDGSTPIIDMEGLLGPQRSEFVKQIGHACEKNGFFAVKNHGIPEMKINNMLDTARDFFHLPEEERLKFRSSDPNSIIRLVTGFQDKTRNIFVSRQSLKFHCHPVEDFKNQWPSTPPSFREKVGEYCASVRKVEVAMLEAISESLGLERDFIGKILKGHYVSINFYPACQESELNVTFGVRTHTDPTLITILMQDDVPGLQVINDDKWIDVNPIPNAVVVHVGDMLQALSNCRYKSLLHQATVNCEKERVSIASFCYPSDDAEIGPAKKLIDDDHPAIYKDFTYKEFHESMWRVKCSTAKRLDLFKAECDYSPAQAPNPAFPSPGQPQRKAPLSLFATPLPVSTILPLQSIAPPLAKAAGLFPFPHTRPLHLSQPPSTPQSPPPTSPNASPLTLLSSPLLTAAHHIEDEEIRREAEGQ</sequence>
<evidence type="ECO:0000313" key="2">
    <source>
        <dbReference type="Proteomes" id="UP000309997"/>
    </source>
</evidence>
<reference evidence="1 2" key="1">
    <citation type="journal article" date="2024" name="Plant Biotechnol. J.">
        <title>Genome and CRISPR/Cas9 system of a widespread forest tree (Populus alba) in the world.</title>
        <authorList>
            <person name="Liu Y.J."/>
            <person name="Jiang P.F."/>
            <person name="Han X.M."/>
            <person name="Li X.Y."/>
            <person name="Wang H.M."/>
            <person name="Wang Y.J."/>
            <person name="Wang X.X."/>
            <person name="Zeng Q.Y."/>
        </authorList>
    </citation>
    <scope>NUCLEOTIDE SEQUENCE [LARGE SCALE GENOMIC DNA]</scope>
    <source>
        <strain evidence="2">cv. PAL-ZL1</strain>
    </source>
</reference>